<evidence type="ECO:0000259" key="2">
    <source>
        <dbReference type="Pfam" id="PF13439"/>
    </source>
</evidence>
<accession>A0A1D8D5X5</accession>
<dbReference type="OrthoDB" id="9790710at2"/>
<keyword evidence="4" id="KW-1185">Reference proteome</keyword>
<gene>
    <name evidence="3" type="ORF">BIU88_00990</name>
</gene>
<dbReference type="RefSeq" id="WP_069808580.1">
    <property type="nucleotide sequence ID" value="NZ_CP017305.1"/>
</dbReference>
<evidence type="ECO:0000259" key="1">
    <source>
        <dbReference type="Pfam" id="PF00534"/>
    </source>
</evidence>
<sequence>MNILFINSARTWGGTEKWTFMAAHALATEHRTHLVYRRAVVGERFTIPKYRLPCLSHLDLYTIFQVVRLIRKHRIEVLIPTKRKDYLIAGIAAKICGVTNILRLGIDRTPSGFWFHRLMYGSLADGIIVNARRSRESLLRATWIREANIRVIYNGIDTESIDRRFPEVISGKPEGFTICSMGILTRRKGFDFLMRGFARFLELTEAPDARLVIIGSGPERSALESLASELGIDGRLRFTGFLNDPLPELARSHLFAMVSKNEGIANALLEAMYLGNAPVSTRAGGAEEVIDDGRNGYLLDYGDVDALAKALLSLYRSPELRNSLAKKARSRVLEQFSIERMASEIAGFCREVVGKE</sequence>
<dbReference type="Gene3D" id="3.40.50.2000">
    <property type="entry name" value="Glycogen Phosphorylase B"/>
    <property type="match status" value="2"/>
</dbReference>
<dbReference type="Proteomes" id="UP000095185">
    <property type="component" value="Chromosome"/>
</dbReference>
<dbReference type="PANTHER" id="PTHR12526:SF630">
    <property type="entry name" value="GLYCOSYLTRANSFERASE"/>
    <property type="match status" value="1"/>
</dbReference>
<dbReference type="Pfam" id="PF00534">
    <property type="entry name" value="Glycos_transf_1"/>
    <property type="match status" value="1"/>
</dbReference>
<dbReference type="AlphaFoldDB" id="A0A1D8D5X5"/>
<dbReference type="InterPro" id="IPR028098">
    <property type="entry name" value="Glyco_trans_4-like_N"/>
</dbReference>
<dbReference type="InterPro" id="IPR001296">
    <property type="entry name" value="Glyco_trans_1"/>
</dbReference>
<feature type="domain" description="Glycosyltransferase subfamily 4-like N-terminal" evidence="2">
    <location>
        <begin position="12"/>
        <end position="159"/>
    </location>
</feature>
<dbReference type="GO" id="GO:0016757">
    <property type="term" value="F:glycosyltransferase activity"/>
    <property type="evidence" value="ECO:0007669"/>
    <property type="project" value="InterPro"/>
</dbReference>
<keyword evidence="3" id="KW-0808">Transferase</keyword>
<proteinExistence type="predicted"/>
<protein>
    <submittedName>
        <fullName evidence="3">Glycosyl transferase</fullName>
    </submittedName>
</protein>
<dbReference type="SUPFAM" id="SSF53756">
    <property type="entry name" value="UDP-Glycosyltransferase/glycogen phosphorylase"/>
    <property type="match status" value="1"/>
</dbReference>
<evidence type="ECO:0000313" key="3">
    <source>
        <dbReference type="EMBL" id="AOS82849.1"/>
    </source>
</evidence>
<dbReference type="KEGG" id="clz:BIU88_00990"/>
<organism evidence="3 4">
    <name type="scientific">Chlorobaculum limnaeum</name>
    <dbReference type="NCBI Taxonomy" id="274537"/>
    <lineage>
        <taxon>Bacteria</taxon>
        <taxon>Pseudomonadati</taxon>
        <taxon>Chlorobiota</taxon>
        <taxon>Chlorobiia</taxon>
        <taxon>Chlorobiales</taxon>
        <taxon>Chlorobiaceae</taxon>
        <taxon>Chlorobaculum</taxon>
    </lineage>
</organism>
<dbReference type="Pfam" id="PF13439">
    <property type="entry name" value="Glyco_transf_4"/>
    <property type="match status" value="1"/>
</dbReference>
<dbReference type="STRING" id="274537.BIU88_00990"/>
<dbReference type="CDD" id="cd03811">
    <property type="entry name" value="GT4_GT28_WabH-like"/>
    <property type="match status" value="1"/>
</dbReference>
<dbReference type="PANTHER" id="PTHR12526">
    <property type="entry name" value="GLYCOSYLTRANSFERASE"/>
    <property type="match status" value="1"/>
</dbReference>
<name>A0A1D8D5X5_CHLLM</name>
<evidence type="ECO:0000313" key="4">
    <source>
        <dbReference type="Proteomes" id="UP000095185"/>
    </source>
</evidence>
<reference evidence="3" key="1">
    <citation type="submission" date="2016-09" db="EMBL/GenBank/DDBJ databases">
        <title>Genome sequence of Chlorobaculum limnaeum.</title>
        <authorList>
            <person name="Liu Z."/>
            <person name="Tank M."/>
            <person name="Bryant D.A."/>
        </authorList>
    </citation>
    <scope>NUCLEOTIDE SEQUENCE [LARGE SCALE GENOMIC DNA]</scope>
    <source>
        <strain evidence="3">DSM 1677</strain>
    </source>
</reference>
<feature type="domain" description="Glycosyl transferase family 1" evidence="1">
    <location>
        <begin position="173"/>
        <end position="330"/>
    </location>
</feature>
<dbReference type="EMBL" id="CP017305">
    <property type="protein sequence ID" value="AOS82849.1"/>
    <property type="molecule type" value="Genomic_DNA"/>
</dbReference>